<evidence type="ECO:0000313" key="2">
    <source>
        <dbReference type="EMBL" id="RIB00820.1"/>
    </source>
</evidence>
<dbReference type="AlphaFoldDB" id="A0A397TS30"/>
<name>A0A397TS30_9GLOM</name>
<dbReference type="EMBL" id="QKWP01003582">
    <property type="protein sequence ID" value="RIB00820.1"/>
    <property type="molecule type" value="Genomic_DNA"/>
</dbReference>
<dbReference type="Proteomes" id="UP000266673">
    <property type="component" value="Unassembled WGS sequence"/>
</dbReference>
<protein>
    <submittedName>
        <fullName evidence="2">Uncharacterized protein</fullName>
    </submittedName>
</protein>
<accession>A0A397TS30</accession>
<comment type="caution">
    <text evidence="2">The sequence shown here is derived from an EMBL/GenBank/DDBJ whole genome shotgun (WGS) entry which is preliminary data.</text>
</comment>
<feature type="compositionally biased region" description="Basic and acidic residues" evidence="1">
    <location>
        <begin position="78"/>
        <end position="91"/>
    </location>
</feature>
<reference evidence="2 3" key="1">
    <citation type="submission" date="2018-06" db="EMBL/GenBank/DDBJ databases">
        <title>Comparative genomics reveals the genomic features of Rhizophagus irregularis, R. cerebriforme, R. diaphanum and Gigaspora rosea, and their symbiotic lifestyle signature.</title>
        <authorList>
            <person name="Morin E."/>
            <person name="San Clemente H."/>
            <person name="Chen E.C.H."/>
            <person name="De La Providencia I."/>
            <person name="Hainaut M."/>
            <person name="Kuo A."/>
            <person name="Kohler A."/>
            <person name="Murat C."/>
            <person name="Tang N."/>
            <person name="Roy S."/>
            <person name="Loubradou J."/>
            <person name="Henrissat B."/>
            <person name="Grigoriev I.V."/>
            <person name="Corradi N."/>
            <person name="Roux C."/>
            <person name="Martin F.M."/>
        </authorList>
    </citation>
    <scope>NUCLEOTIDE SEQUENCE [LARGE SCALE GENOMIC DNA]</scope>
    <source>
        <strain evidence="2 3">DAOM 194757</strain>
    </source>
</reference>
<organism evidence="2 3">
    <name type="scientific">Gigaspora rosea</name>
    <dbReference type="NCBI Taxonomy" id="44941"/>
    <lineage>
        <taxon>Eukaryota</taxon>
        <taxon>Fungi</taxon>
        <taxon>Fungi incertae sedis</taxon>
        <taxon>Mucoromycota</taxon>
        <taxon>Glomeromycotina</taxon>
        <taxon>Glomeromycetes</taxon>
        <taxon>Diversisporales</taxon>
        <taxon>Gigasporaceae</taxon>
        <taxon>Gigaspora</taxon>
    </lineage>
</organism>
<gene>
    <name evidence="2" type="ORF">C2G38_2232831</name>
</gene>
<evidence type="ECO:0000313" key="3">
    <source>
        <dbReference type="Proteomes" id="UP000266673"/>
    </source>
</evidence>
<evidence type="ECO:0000256" key="1">
    <source>
        <dbReference type="SAM" id="MobiDB-lite"/>
    </source>
</evidence>
<sequence>MKEPCSTCVLQKYKGVNTYCKQKETGLSRSEEELNLIRTVRTEKSHILKDPVVSNTKIAVEKGPGKKINDKNNNQTRTKKDEVKESESRPDSKKRRKNSKPDEEERN</sequence>
<feature type="region of interest" description="Disordered" evidence="1">
    <location>
        <begin position="58"/>
        <end position="107"/>
    </location>
</feature>
<proteinExistence type="predicted"/>
<keyword evidence="3" id="KW-1185">Reference proteome</keyword>
<feature type="compositionally biased region" description="Basic and acidic residues" evidence="1">
    <location>
        <begin position="59"/>
        <end position="70"/>
    </location>
</feature>